<sequence>MSDARSLSPLSAADYDAIAAAVMETARGRWFLAEYARRNRQADTEMVLSAIARLERLCTVPAASAEFSPELSETARAIAELHDDLDRSGVSGTASRLSARIQEAASGILDAAEAIQEIAWTLREDGAAPELCDRLDRRATEIHGTTTIIEAGANQIEKVADTIAMLDASLRDTAEGSAAFLLDTPPPAPIASAAPQPPMSTKPATDPGDIDVVEASTQQRAPLSEAGLGQQTRPYRRRSSTQVAEDDIAFADVGAPPESILLPDTASSARLELSYSEADLRAIASLPVEDRLHFFG</sequence>
<accession>A0ABW0IRP4</accession>
<dbReference type="EMBL" id="JBHSLW010000010">
    <property type="protein sequence ID" value="MFC5419568.1"/>
    <property type="molecule type" value="Genomic_DNA"/>
</dbReference>
<protein>
    <recommendedName>
        <fullName evidence="4">Chemotaxis protein</fullName>
    </recommendedName>
</protein>
<evidence type="ECO:0000256" key="1">
    <source>
        <dbReference type="SAM" id="MobiDB-lite"/>
    </source>
</evidence>
<comment type="caution">
    <text evidence="2">The sequence shown here is derived from an EMBL/GenBank/DDBJ whole genome shotgun (WGS) entry which is preliminary data.</text>
</comment>
<evidence type="ECO:0000313" key="2">
    <source>
        <dbReference type="EMBL" id="MFC5419568.1"/>
    </source>
</evidence>
<dbReference type="Proteomes" id="UP001596053">
    <property type="component" value="Unassembled WGS sequence"/>
</dbReference>
<proteinExistence type="predicted"/>
<keyword evidence="3" id="KW-1185">Reference proteome</keyword>
<reference evidence="3" key="1">
    <citation type="journal article" date="2019" name="Int. J. Syst. Evol. Microbiol.">
        <title>The Global Catalogue of Microorganisms (GCM) 10K type strain sequencing project: providing services to taxonomists for standard genome sequencing and annotation.</title>
        <authorList>
            <consortium name="The Broad Institute Genomics Platform"/>
            <consortium name="The Broad Institute Genome Sequencing Center for Infectious Disease"/>
            <person name="Wu L."/>
            <person name="Ma J."/>
        </authorList>
    </citation>
    <scope>NUCLEOTIDE SEQUENCE [LARGE SCALE GENOMIC DNA]</scope>
    <source>
        <strain evidence="3">NCAIM B.01391</strain>
    </source>
</reference>
<evidence type="ECO:0008006" key="4">
    <source>
        <dbReference type="Google" id="ProtNLM"/>
    </source>
</evidence>
<name>A0ABW0IRP4_9HYPH</name>
<gene>
    <name evidence="2" type="ORF">ACFPOB_08340</name>
</gene>
<organism evidence="2 3">
    <name type="scientific">Bosea eneae</name>
    <dbReference type="NCBI Taxonomy" id="151454"/>
    <lineage>
        <taxon>Bacteria</taxon>
        <taxon>Pseudomonadati</taxon>
        <taxon>Pseudomonadota</taxon>
        <taxon>Alphaproteobacteria</taxon>
        <taxon>Hyphomicrobiales</taxon>
        <taxon>Boseaceae</taxon>
        <taxon>Bosea</taxon>
    </lineage>
</organism>
<dbReference type="RefSeq" id="WP_377797406.1">
    <property type="nucleotide sequence ID" value="NZ_JBHSLW010000010.1"/>
</dbReference>
<evidence type="ECO:0000313" key="3">
    <source>
        <dbReference type="Proteomes" id="UP001596053"/>
    </source>
</evidence>
<feature type="region of interest" description="Disordered" evidence="1">
    <location>
        <begin position="180"/>
        <end position="243"/>
    </location>
</feature>
<feature type="compositionally biased region" description="Pro residues" evidence="1">
    <location>
        <begin position="184"/>
        <end position="200"/>
    </location>
</feature>